<dbReference type="InterPro" id="IPR013029">
    <property type="entry name" value="YchF_C"/>
</dbReference>
<dbReference type="SUPFAM" id="SSF52540">
    <property type="entry name" value="P-loop containing nucleoside triphosphate hydrolases"/>
    <property type="match status" value="1"/>
</dbReference>
<feature type="domain" description="OBG-type G" evidence="7">
    <location>
        <begin position="3"/>
        <end position="253"/>
    </location>
</feature>
<dbReference type="InterPro" id="IPR041706">
    <property type="entry name" value="YchF_N"/>
</dbReference>
<evidence type="ECO:0000256" key="4">
    <source>
        <dbReference type="ARBA" id="ARBA00022840"/>
    </source>
</evidence>
<keyword evidence="3 6" id="KW-0547">Nucleotide-binding</keyword>
<dbReference type="InterPro" id="IPR012675">
    <property type="entry name" value="Beta-grasp_dom_sf"/>
</dbReference>
<dbReference type="PIRSF" id="PIRSF006641">
    <property type="entry name" value="CHP00092"/>
    <property type="match status" value="1"/>
</dbReference>
<comment type="similarity">
    <text evidence="6">Belongs to the TRAFAC class OBG-HflX-like GTPase superfamily. OBG GTPase family. YchF/OLA1 subfamily.</text>
</comment>
<comment type="cofactor">
    <cofactor evidence="1">
        <name>Mg(2+)</name>
        <dbReference type="ChEBI" id="CHEBI:18420"/>
    </cofactor>
</comment>
<proteinExistence type="inferred from homology"/>
<protein>
    <recommendedName>
        <fullName evidence="6">Ribosome-binding ATPase YchF</fullName>
    </recommendedName>
</protein>
<dbReference type="GO" id="GO:0046872">
    <property type="term" value="F:metal ion binding"/>
    <property type="evidence" value="ECO:0007669"/>
    <property type="project" value="UniProtKB-KW"/>
</dbReference>
<organism evidence="9 10">
    <name type="scientific">Acanthopleuribacter pedis</name>
    <dbReference type="NCBI Taxonomy" id="442870"/>
    <lineage>
        <taxon>Bacteria</taxon>
        <taxon>Pseudomonadati</taxon>
        <taxon>Acidobacteriota</taxon>
        <taxon>Holophagae</taxon>
        <taxon>Acanthopleuribacterales</taxon>
        <taxon>Acanthopleuribacteraceae</taxon>
        <taxon>Acanthopleuribacter</taxon>
    </lineage>
</organism>
<gene>
    <name evidence="6 9" type="primary">ychF</name>
    <name evidence="9" type="ORF">J3U88_16215</name>
</gene>
<dbReference type="NCBIfam" id="TIGR00092">
    <property type="entry name" value="redox-regulated ATPase YchF"/>
    <property type="match status" value="1"/>
</dbReference>
<dbReference type="GO" id="GO:0005737">
    <property type="term" value="C:cytoplasm"/>
    <property type="evidence" value="ECO:0007669"/>
    <property type="project" value="TreeGrafter"/>
</dbReference>
<dbReference type="Pfam" id="PF01926">
    <property type="entry name" value="MMR_HSR1"/>
    <property type="match status" value="1"/>
</dbReference>
<feature type="domain" description="TGS" evidence="8">
    <location>
        <begin position="275"/>
        <end position="358"/>
    </location>
</feature>
<dbReference type="HAMAP" id="MF_00944">
    <property type="entry name" value="YchF_OLA1_ATPase"/>
    <property type="match status" value="1"/>
</dbReference>
<dbReference type="GO" id="GO:0005525">
    <property type="term" value="F:GTP binding"/>
    <property type="evidence" value="ECO:0007669"/>
    <property type="project" value="InterPro"/>
</dbReference>
<dbReference type="GO" id="GO:0016887">
    <property type="term" value="F:ATP hydrolysis activity"/>
    <property type="evidence" value="ECO:0007669"/>
    <property type="project" value="UniProtKB-UniRule"/>
</dbReference>
<dbReference type="InterPro" id="IPR004095">
    <property type="entry name" value="TGS"/>
</dbReference>
<dbReference type="AlphaFoldDB" id="A0A8J7QL78"/>
<evidence type="ECO:0000313" key="9">
    <source>
        <dbReference type="EMBL" id="MBO1320020.1"/>
    </source>
</evidence>
<dbReference type="FunFam" id="3.10.20.30:FF:000001">
    <property type="entry name" value="Ribosome-binding ATPase YchF"/>
    <property type="match status" value="1"/>
</dbReference>
<dbReference type="Pfam" id="PF06071">
    <property type="entry name" value="YchF-GTPase_C"/>
    <property type="match status" value="1"/>
</dbReference>
<evidence type="ECO:0000256" key="5">
    <source>
        <dbReference type="ARBA" id="ARBA00022842"/>
    </source>
</evidence>
<comment type="function">
    <text evidence="6">ATPase that binds to both the 70S ribosome and the 50S ribosomal subunit in a nucleotide-independent manner.</text>
</comment>
<keyword evidence="10" id="KW-1185">Reference proteome</keyword>
<keyword evidence="5" id="KW-0460">Magnesium</keyword>
<dbReference type="InterPro" id="IPR023192">
    <property type="entry name" value="TGS-like_dom_sf"/>
</dbReference>
<dbReference type="PROSITE" id="PS51710">
    <property type="entry name" value="G_OBG"/>
    <property type="match status" value="1"/>
</dbReference>
<dbReference type="PANTHER" id="PTHR23305">
    <property type="entry name" value="OBG GTPASE FAMILY"/>
    <property type="match status" value="1"/>
</dbReference>
<keyword evidence="2" id="KW-0479">Metal-binding</keyword>
<evidence type="ECO:0000256" key="6">
    <source>
        <dbReference type="HAMAP-Rule" id="MF_00944"/>
    </source>
</evidence>
<dbReference type="Gene3D" id="3.10.20.30">
    <property type="match status" value="1"/>
</dbReference>
<dbReference type="FunFam" id="1.10.150.300:FF:000001">
    <property type="entry name" value="Ribosome-binding ATPase YchF"/>
    <property type="match status" value="1"/>
</dbReference>
<dbReference type="CDD" id="cd04867">
    <property type="entry name" value="TGS_YchF_OLA1"/>
    <property type="match status" value="1"/>
</dbReference>
<dbReference type="InterPro" id="IPR004396">
    <property type="entry name" value="ATPase_YchF/OLA1"/>
</dbReference>
<evidence type="ECO:0000256" key="3">
    <source>
        <dbReference type="ARBA" id="ARBA00022741"/>
    </source>
</evidence>
<evidence type="ECO:0000256" key="2">
    <source>
        <dbReference type="ARBA" id="ARBA00022723"/>
    </source>
</evidence>
<dbReference type="InterPro" id="IPR027417">
    <property type="entry name" value="P-loop_NTPase"/>
</dbReference>
<evidence type="ECO:0000313" key="10">
    <source>
        <dbReference type="Proteomes" id="UP000664417"/>
    </source>
</evidence>
<name>A0A8J7QL78_9BACT</name>
<evidence type="ECO:0000259" key="7">
    <source>
        <dbReference type="PROSITE" id="PS51710"/>
    </source>
</evidence>
<dbReference type="GO" id="GO:0005524">
    <property type="term" value="F:ATP binding"/>
    <property type="evidence" value="ECO:0007669"/>
    <property type="project" value="UniProtKB-UniRule"/>
</dbReference>
<accession>A0A8J7QL78</accession>
<dbReference type="SUPFAM" id="SSF81271">
    <property type="entry name" value="TGS-like"/>
    <property type="match status" value="1"/>
</dbReference>
<dbReference type="PROSITE" id="PS51880">
    <property type="entry name" value="TGS"/>
    <property type="match status" value="1"/>
</dbReference>
<dbReference type="RefSeq" id="WP_207859974.1">
    <property type="nucleotide sequence ID" value="NZ_JAFREP010000015.1"/>
</dbReference>
<dbReference type="Gene3D" id="3.40.50.300">
    <property type="entry name" value="P-loop containing nucleotide triphosphate hydrolases"/>
    <property type="match status" value="1"/>
</dbReference>
<keyword evidence="4 6" id="KW-0067">ATP-binding</keyword>
<dbReference type="InterPro" id="IPR012676">
    <property type="entry name" value="TGS-like"/>
</dbReference>
<dbReference type="InterPro" id="IPR006073">
    <property type="entry name" value="GTP-bd"/>
</dbReference>
<dbReference type="Gene3D" id="1.10.150.300">
    <property type="entry name" value="TGS-like domain"/>
    <property type="match status" value="1"/>
</dbReference>
<dbReference type="Proteomes" id="UP000664417">
    <property type="component" value="Unassembled WGS sequence"/>
</dbReference>
<evidence type="ECO:0000256" key="1">
    <source>
        <dbReference type="ARBA" id="ARBA00001946"/>
    </source>
</evidence>
<feature type="binding site" evidence="6">
    <location>
        <begin position="12"/>
        <end position="17"/>
    </location>
    <ligand>
        <name>ATP</name>
        <dbReference type="ChEBI" id="CHEBI:30616"/>
    </ligand>
</feature>
<dbReference type="InterPro" id="IPR031167">
    <property type="entry name" value="G_OBG"/>
</dbReference>
<dbReference type="PANTHER" id="PTHR23305:SF18">
    <property type="entry name" value="OBG-TYPE G DOMAIN-CONTAINING PROTEIN"/>
    <property type="match status" value="1"/>
</dbReference>
<sequence>MSLSAGIVGLPNVGKSTIFNALTSGKAQSANYPFCTIDPNVGVVPVPDPRLKQIQKFITTEKVIPAALEIVDIAGLVRGASKGEGLGNQFLANIRQVDAILHVVRCFEGDVIHVDGSVDAMRDVETIETELMLADMDSLEKRLKRIAKMPDKESKTQAAAIRAALDKLNDGQWLAHADFSELEREALKPMFLLSMKEVLYIANVHEDELGEENAQVAALREHAAKAQAGVVLISGKIESELSDMEAEEAAEFLSELGLEEPGLHALTRETYRLLGLQSYFTAGKKEIRAWTVRVGAKAPEAAGVIHTDFERGFIRAEVFTIADLEKHQSEAEIRNNGVMRQEGKEYVVADGDIMHFKFNV</sequence>
<dbReference type="PRINTS" id="PR00326">
    <property type="entry name" value="GTP1OBG"/>
</dbReference>
<dbReference type="GO" id="GO:0043023">
    <property type="term" value="F:ribosomal large subunit binding"/>
    <property type="evidence" value="ECO:0007669"/>
    <property type="project" value="UniProtKB-UniRule"/>
</dbReference>
<dbReference type="CDD" id="cd01900">
    <property type="entry name" value="YchF"/>
    <property type="match status" value="1"/>
</dbReference>
<reference evidence="9" key="1">
    <citation type="submission" date="2021-03" db="EMBL/GenBank/DDBJ databases">
        <authorList>
            <person name="Wang G."/>
        </authorList>
    </citation>
    <scope>NUCLEOTIDE SEQUENCE</scope>
    <source>
        <strain evidence="9">KCTC 12899</strain>
    </source>
</reference>
<comment type="caution">
    <text evidence="9">The sequence shown here is derived from an EMBL/GenBank/DDBJ whole genome shotgun (WGS) entry which is preliminary data.</text>
</comment>
<evidence type="ECO:0000259" key="8">
    <source>
        <dbReference type="PROSITE" id="PS51880"/>
    </source>
</evidence>
<dbReference type="EMBL" id="JAFREP010000015">
    <property type="protein sequence ID" value="MBO1320020.1"/>
    <property type="molecule type" value="Genomic_DNA"/>
</dbReference>